<proteinExistence type="predicted"/>
<dbReference type="OrthoDB" id="3693566at2759"/>
<organism evidence="2 3">
    <name type="scientific">Paraphoma chrysanthemicola</name>
    <dbReference type="NCBI Taxonomy" id="798071"/>
    <lineage>
        <taxon>Eukaryota</taxon>
        <taxon>Fungi</taxon>
        <taxon>Dikarya</taxon>
        <taxon>Ascomycota</taxon>
        <taxon>Pezizomycotina</taxon>
        <taxon>Dothideomycetes</taxon>
        <taxon>Pleosporomycetidae</taxon>
        <taxon>Pleosporales</taxon>
        <taxon>Pleosporineae</taxon>
        <taxon>Phaeosphaeriaceae</taxon>
        <taxon>Paraphoma</taxon>
    </lineage>
</organism>
<keyword evidence="3" id="KW-1185">Reference proteome</keyword>
<dbReference type="Proteomes" id="UP000813461">
    <property type="component" value="Unassembled WGS sequence"/>
</dbReference>
<evidence type="ECO:0000256" key="1">
    <source>
        <dbReference type="SAM" id="MobiDB-lite"/>
    </source>
</evidence>
<reference evidence="2" key="1">
    <citation type="journal article" date="2021" name="Nat. Commun.">
        <title>Genetic determinants of endophytism in the Arabidopsis root mycobiome.</title>
        <authorList>
            <person name="Mesny F."/>
            <person name="Miyauchi S."/>
            <person name="Thiergart T."/>
            <person name="Pickel B."/>
            <person name="Atanasova L."/>
            <person name="Karlsson M."/>
            <person name="Huettel B."/>
            <person name="Barry K.W."/>
            <person name="Haridas S."/>
            <person name="Chen C."/>
            <person name="Bauer D."/>
            <person name="Andreopoulos W."/>
            <person name="Pangilinan J."/>
            <person name="LaButti K."/>
            <person name="Riley R."/>
            <person name="Lipzen A."/>
            <person name="Clum A."/>
            <person name="Drula E."/>
            <person name="Henrissat B."/>
            <person name="Kohler A."/>
            <person name="Grigoriev I.V."/>
            <person name="Martin F.M."/>
            <person name="Hacquard S."/>
        </authorList>
    </citation>
    <scope>NUCLEOTIDE SEQUENCE</scope>
    <source>
        <strain evidence="2">MPI-SDFR-AT-0120</strain>
    </source>
</reference>
<comment type="caution">
    <text evidence="2">The sequence shown here is derived from an EMBL/GenBank/DDBJ whole genome shotgun (WGS) entry which is preliminary data.</text>
</comment>
<name>A0A8K0R8L8_9PLEO</name>
<evidence type="ECO:0000313" key="2">
    <source>
        <dbReference type="EMBL" id="KAH7088049.1"/>
    </source>
</evidence>
<protein>
    <submittedName>
        <fullName evidence="2">Uncharacterized protein</fullName>
    </submittedName>
</protein>
<feature type="compositionally biased region" description="Basic and acidic residues" evidence="1">
    <location>
        <begin position="1"/>
        <end position="13"/>
    </location>
</feature>
<evidence type="ECO:0000313" key="3">
    <source>
        <dbReference type="Proteomes" id="UP000813461"/>
    </source>
</evidence>
<accession>A0A8K0R8L8</accession>
<dbReference type="EMBL" id="JAGMVJ010000008">
    <property type="protein sequence ID" value="KAH7088049.1"/>
    <property type="molecule type" value="Genomic_DNA"/>
</dbReference>
<dbReference type="AlphaFoldDB" id="A0A8K0R8L8"/>
<feature type="region of interest" description="Disordered" evidence="1">
    <location>
        <begin position="1"/>
        <end position="31"/>
    </location>
</feature>
<gene>
    <name evidence="2" type="ORF">FB567DRAFT_523573</name>
</gene>
<sequence length="291" mass="33787">METLDRKSTRAPEEQSATDSHSAHPNHGAIDAPKEATFPLMRLPVELRLMVYEYAVCEIRRRLPIPGVDIYLRDIDVTLLQVSRSIQKEIGPSLKRRRLLISPCLTFNLESFIQPRKMSNALFLLPHIIRMLAEERCTDHRQNGPEVAISEQLPDVGMDGFVRRLRPTVWKTDFATIDQISNHPHFQNFYRRTTRQLRTTPTIVIRFLLNREAAMLNLVTVVHHHYWEDLYKSTHDKFPSNLKLRIVFVALPDYAEDFNWLLEEAGVLHPSFTRQMWSVEVSRGGLDPAVD</sequence>